<keyword evidence="4" id="KW-1185">Reference proteome</keyword>
<evidence type="ECO:0000256" key="2">
    <source>
        <dbReference type="SAM" id="Phobius"/>
    </source>
</evidence>
<feature type="compositionally biased region" description="Basic and acidic residues" evidence="1">
    <location>
        <begin position="61"/>
        <end position="75"/>
    </location>
</feature>
<evidence type="ECO:0000256" key="1">
    <source>
        <dbReference type="SAM" id="MobiDB-lite"/>
    </source>
</evidence>
<dbReference type="Gene3D" id="2.40.260.10">
    <property type="entry name" value="Sortase"/>
    <property type="match status" value="1"/>
</dbReference>
<keyword evidence="2" id="KW-0472">Membrane</keyword>
<accession>A0ABY6TBA5</accession>
<protein>
    <recommendedName>
        <fullName evidence="5">Sortase (Surface protein transpeptidase)</fullName>
    </recommendedName>
</protein>
<dbReference type="RefSeq" id="WP_126318284.1">
    <property type="nucleotide sequence ID" value="NZ_LR134408.1"/>
</dbReference>
<feature type="compositionally biased region" description="Basic and acidic residues" evidence="1">
    <location>
        <begin position="1"/>
        <end position="13"/>
    </location>
</feature>
<name>A0ABY6TBA5_9CORY</name>
<feature type="region of interest" description="Disordered" evidence="1">
    <location>
        <begin position="1"/>
        <end position="103"/>
    </location>
</feature>
<organism evidence="3 4">
    <name type="scientific">Corynebacterium segmentosum</name>
    <dbReference type="NCBI Taxonomy" id="43990"/>
    <lineage>
        <taxon>Bacteria</taxon>
        <taxon>Bacillati</taxon>
        <taxon>Actinomycetota</taxon>
        <taxon>Actinomycetes</taxon>
        <taxon>Mycobacteriales</taxon>
        <taxon>Corynebacteriaceae</taxon>
        <taxon>Corynebacterium</taxon>
    </lineage>
</organism>
<proteinExistence type="predicted"/>
<dbReference type="InterPro" id="IPR023365">
    <property type="entry name" value="Sortase_dom-sf"/>
</dbReference>
<sequence length="327" mass="36356">MDHQDRPRRERPQRSAAHSRHSAAPESNTAATSYSRRTRSTRPRPSTSDAKGTQPRRSGRHRSDDRDWRKAENHARRIQRRYPNRRLEETSLPRHRKKPSGWDRVKDAWKSSWVLRIAAGIVVTLLVISSIDRSISPPEGLETNEVTAEQAPVIEPSAAVEMFIPAIDVHAKFDDDNCRVLDGAINPDTMDKACTYTADDRPYSLPGTNAEDIVVIAGHTGAGVPAVFNKLYDGAANEHKVSIGDKLYVRTKNSDQNWLIYTATDLHDPDKQGLAGDSSVWGEDAMPGRLLTISCIQPANPLEAAVRNAVVGWQYEGTTHTAEDKKA</sequence>
<dbReference type="EMBL" id="LR134408">
    <property type="protein sequence ID" value="VEH72144.1"/>
    <property type="molecule type" value="Genomic_DNA"/>
</dbReference>
<evidence type="ECO:0008006" key="5">
    <source>
        <dbReference type="Google" id="ProtNLM"/>
    </source>
</evidence>
<feature type="transmembrane region" description="Helical" evidence="2">
    <location>
        <begin position="113"/>
        <end position="131"/>
    </location>
</feature>
<dbReference type="Proteomes" id="UP000280707">
    <property type="component" value="Chromosome"/>
</dbReference>
<keyword evidence="2" id="KW-1133">Transmembrane helix</keyword>
<gene>
    <name evidence="3" type="ORF">NCTC934_00408</name>
</gene>
<evidence type="ECO:0000313" key="3">
    <source>
        <dbReference type="EMBL" id="VEH72144.1"/>
    </source>
</evidence>
<evidence type="ECO:0000313" key="4">
    <source>
        <dbReference type="Proteomes" id="UP000280707"/>
    </source>
</evidence>
<keyword evidence="2" id="KW-0812">Transmembrane</keyword>
<reference evidence="3 4" key="1">
    <citation type="submission" date="2018-12" db="EMBL/GenBank/DDBJ databases">
        <authorList>
            <consortium name="Pathogen Informatics"/>
        </authorList>
    </citation>
    <scope>NUCLEOTIDE SEQUENCE [LARGE SCALE GENOMIC DNA]</scope>
    <source>
        <strain evidence="3 4">NCTC934</strain>
    </source>
</reference>